<dbReference type="GeneID" id="129922732"/>
<evidence type="ECO:0000313" key="3">
    <source>
        <dbReference type="RefSeq" id="XP_055865653.1"/>
    </source>
</evidence>
<organism evidence="2 3">
    <name type="scientific">Biomphalaria glabrata</name>
    <name type="common">Bloodfluke planorb</name>
    <name type="synonym">Freshwater snail</name>
    <dbReference type="NCBI Taxonomy" id="6526"/>
    <lineage>
        <taxon>Eukaryota</taxon>
        <taxon>Metazoa</taxon>
        <taxon>Spiralia</taxon>
        <taxon>Lophotrochozoa</taxon>
        <taxon>Mollusca</taxon>
        <taxon>Gastropoda</taxon>
        <taxon>Heterobranchia</taxon>
        <taxon>Euthyneura</taxon>
        <taxon>Panpulmonata</taxon>
        <taxon>Hygrophila</taxon>
        <taxon>Lymnaeoidea</taxon>
        <taxon>Planorbidae</taxon>
        <taxon>Biomphalaria</taxon>
    </lineage>
</organism>
<dbReference type="AlphaFoldDB" id="A0A9W2YSC0"/>
<keyword evidence="1" id="KW-0175">Coiled coil</keyword>
<protein>
    <submittedName>
        <fullName evidence="3">Uncharacterized protein LOC129922732</fullName>
    </submittedName>
</protein>
<reference evidence="3" key="1">
    <citation type="submission" date="2025-08" db="UniProtKB">
        <authorList>
            <consortium name="RefSeq"/>
        </authorList>
    </citation>
    <scope>IDENTIFICATION</scope>
</reference>
<accession>A0A9W2YSC0</accession>
<feature type="coiled-coil region" evidence="1">
    <location>
        <begin position="238"/>
        <end position="265"/>
    </location>
</feature>
<proteinExistence type="predicted"/>
<evidence type="ECO:0000256" key="1">
    <source>
        <dbReference type="SAM" id="Coils"/>
    </source>
</evidence>
<sequence>MDVRVQVSVVNISSDKPIAVFVGKYLKKGDNASRNCFYYMATPMYAGSAEYALFPSLSNMTTICNGLYYFAEKEHTYLKILGSNSYIWSWVPQASTSIILPGNAFYRLQGELDNPLHFRKYCSNLYQSCATPLVGKELWRSQYDFEVTNHAEIIYILSSDVSLIDLEMVRNTNIVYNGQCSGPIAESLIGCGIFIETPKSLRKDHYTTASSCQFFGSYLHGPVLINTKVISSKLAYVCEDIEDIYEEIEDICEDIEDICEDIEDICEDIEDIYEDIEDIY</sequence>
<evidence type="ECO:0000313" key="2">
    <source>
        <dbReference type="Proteomes" id="UP001165740"/>
    </source>
</evidence>
<name>A0A9W2YSC0_BIOGL</name>
<dbReference type="Proteomes" id="UP001165740">
    <property type="component" value="Chromosome 14"/>
</dbReference>
<keyword evidence="2" id="KW-1185">Reference proteome</keyword>
<dbReference type="OrthoDB" id="10385552at2759"/>
<gene>
    <name evidence="3" type="primary">LOC129922732</name>
</gene>
<dbReference type="RefSeq" id="XP_055865653.1">
    <property type="nucleotide sequence ID" value="XM_056009678.1"/>
</dbReference>